<protein>
    <submittedName>
        <fullName evidence="1">Uncharacterized protein</fullName>
    </submittedName>
</protein>
<accession>C6WYC9</accession>
<evidence type="ECO:0000313" key="2">
    <source>
        <dbReference type="Proteomes" id="UP000002742"/>
    </source>
</evidence>
<organism evidence="1 2">
    <name type="scientific">Methylotenera mobilis (strain JLW8 / ATCC BAA-1282 / DSM 17540)</name>
    <dbReference type="NCBI Taxonomy" id="583345"/>
    <lineage>
        <taxon>Bacteria</taxon>
        <taxon>Pseudomonadati</taxon>
        <taxon>Pseudomonadota</taxon>
        <taxon>Betaproteobacteria</taxon>
        <taxon>Nitrosomonadales</taxon>
        <taxon>Methylophilaceae</taxon>
        <taxon>Methylotenera</taxon>
    </lineage>
</organism>
<reference evidence="2" key="1">
    <citation type="submission" date="2009-07" db="EMBL/GenBank/DDBJ databases">
        <title>Complete sequence of Methylotenera mobilis JLW8.</title>
        <authorList>
            <consortium name="US DOE Joint Genome Institute"/>
            <person name="Lucas S."/>
            <person name="Copeland A."/>
            <person name="Lapidus A."/>
            <person name="Glavina del Rio T."/>
            <person name="Tice H."/>
            <person name="Bruce D."/>
            <person name="Goodwin L."/>
            <person name="Pitluck S."/>
            <person name="LaButti K.M."/>
            <person name="Clum A."/>
            <person name="Larimer F."/>
            <person name="Land M."/>
            <person name="Hauser L."/>
            <person name="Kyrpides N."/>
            <person name="Mikhailova N."/>
            <person name="Kayluzhnaya M."/>
            <person name="Chistoserdova L."/>
        </authorList>
    </citation>
    <scope>NUCLEOTIDE SEQUENCE [LARGE SCALE GENOMIC DNA]</scope>
    <source>
        <strain evidence="2">JLW8 / ATCC BAA-1282 / DSM 17540</strain>
    </source>
</reference>
<dbReference type="KEGG" id="mmb:Mmol_1945"/>
<name>C6WYC9_METML</name>
<dbReference type="HOGENOM" id="CLU_2602004_0_0_4"/>
<proteinExistence type="predicted"/>
<dbReference type="EMBL" id="CP001672">
    <property type="protein sequence ID" value="ACT48848.1"/>
    <property type="molecule type" value="Genomic_DNA"/>
</dbReference>
<reference evidence="1 2" key="2">
    <citation type="journal article" date="2011" name="J. Bacteriol.">
        <title>Genomes of three methylotrophs from a single niche uncover genetic and metabolic divergence of Methylophilaceae.</title>
        <authorList>
            <person name="Lapidus A."/>
            <person name="Clum A."/>
            <person name="Labutti K."/>
            <person name="Kaluzhnaya M.G."/>
            <person name="Lim S."/>
            <person name="Beck D.A."/>
            <person name="Glavina Del Rio T."/>
            <person name="Nolan M."/>
            <person name="Mavromatis K."/>
            <person name="Huntemann M."/>
            <person name="Lucas S."/>
            <person name="Lidstrom M.E."/>
            <person name="Ivanova N."/>
            <person name="Chistoserdova L."/>
        </authorList>
    </citation>
    <scope>NUCLEOTIDE SEQUENCE [LARGE SCALE GENOMIC DNA]</scope>
    <source>
        <strain evidence="2">JLW8 / ATCC BAA-1282 / DSM 17540</strain>
    </source>
</reference>
<gene>
    <name evidence="1" type="ordered locus">Mmol_1945</name>
</gene>
<keyword evidence="2" id="KW-1185">Reference proteome</keyword>
<evidence type="ECO:0000313" key="1">
    <source>
        <dbReference type="EMBL" id="ACT48848.1"/>
    </source>
</evidence>
<sequence length="79" mass="9515">MKKYKVLIKLILLRLKFPIKQSARIYYYNKLEYSGYKSAFEDEINFMAHLKDAWTEHSWLMNASACILGLIYLIQKIFF</sequence>
<dbReference type="Proteomes" id="UP000002742">
    <property type="component" value="Chromosome"/>
</dbReference>
<dbReference type="AlphaFoldDB" id="C6WYC9"/>